<feature type="compositionally biased region" description="Basic and acidic residues" evidence="1">
    <location>
        <begin position="34"/>
        <end position="44"/>
    </location>
</feature>
<reference evidence="3 4" key="1">
    <citation type="submission" date="2013-08" db="EMBL/GenBank/DDBJ databases">
        <title>Gluconobacter thailandicus NBRC 3257 whole genome sequence.</title>
        <authorList>
            <person name="Matsutani M."/>
            <person name="Yakushi T."/>
            <person name="Matsushita K."/>
        </authorList>
    </citation>
    <scope>NUCLEOTIDE SEQUENCE [LARGE SCALE GENOMIC DNA]</scope>
    <source>
        <strain evidence="3 4">NBRC 3257</strain>
    </source>
</reference>
<evidence type="ECO:0000256" key="1">
    <source>
        <dbReference type="SAM" id="MobiDB-lite"/>
    </source>
</evidence>
<sequence length="56" mass="6648">MLNFFLVLLCIAIWVALYVLYFREHIRTWIENRFGKDTPPKADEPPAPIKYPKSPQ</sequence>
<feature type="region of interest" description="Disordered" evidence="1">
    <location>
        <begin position="34"/>
        <end position="56"/>
    </location>
</feature>
<accession>A0ABQ0IYF9</accession>
<evidence type="ECO:0000313" key="3">
    <source>
        <dbReference type="EMBL" id="GAD27247.1"/>
    </source>
</evidence>
<feature type="transmembrane region" description="Helical" evidence="2">
    <location>
        <begin position="6"/>
        <end position="23"/>
    </location>
</feature>
<organism evidence="3 4">
    <name type="scientific">Gluconobacter thailandicus NBRC 3257</name>
    <dbReference type="NCBI Taxonomy" id="1381097"/>
    <lineage>
        <taxon>Bacteria</taxon>
        <taxon>Pseudomonadati</taxon>
        <taxon>Pseudomonadota</taxon>
        <taxon>Alphaproteobacteria</taxon>
        <taxon>Acetobacterales</taxon>
        <taxon>Acetobacteraceae</taxon>
        <taxon>Gluconobacter</taxon>
    </lineage>
</organism>
<gene>
    <name evidence="3" type="ORF">NBRC3257_2246</name>
</gene>
<dbReference type="Proteomes" id="UP000018209">
    <property type="component" value="Unassembled WGS sequence"/>
</dbReference>
<comment type="caution">
    <text evidence="3">The sequence shown here is derived from an EMBL/GenBank/DDBJ whole genome shotgun (WGS) entry which is preliminary data.</text>
</comment>
<keyword evidence="2" id="KW-0472">Membrane</keyword>
<keyword evidence="4" id="KW-1185">Reference proteome</keyword>
<proteinExistence type="predicted"/>
<keyword evidence="2" id="KW-1133">Transmembrane helix</keyword>
<keyword evidence="2" id="KW-0812">Transmembrane</keyword>
<dbReference type="EMBL" id="BASM01000028">
    <property type="protein sequence ID" value="GAD27247.1"/>
    <property type="molecule type" value="Genomic_DNA"/>
</dbReference>
<feature type="compositionally biased region" description="Pro residues" evidence="1">
    <location>
        <begin position="45"/>
        <end position="56"/>
    </location>
</feature>
<evidence type="ECO:0000256" key="2">
    <source>
        <dbReference type="SAM" id="Phobius"/>
    </source>
</evidence>
<protein>
    <submittedName>
        <fullName evidence="3">Uncharacterized protein</fullName>
    </submittedName>
</protein>
<evidence type="ECO:0000313" key="4">
    <source>
        <dbReference type="Proteomes" id="UP000018209"/>
    </source>
</evidence>
<name>A0ABQ0IYF9_GLUTH</name>